<name>A0ABU4FTW5_9ACTN</name>
<organism evidence="1 2">
    <name type="scientific">Streptomyces prunicolor</name>
    <dbReference type="NCBI Taxonomy" id="67348"/>
    <lineage>
        <taxon>Bacteria</taxon>
        <taxon>Bacillati</taxon>
        <taxon>Actinomycetota</taxon>
        <taxon>Actinomycetes</taxon>
        <taxon>Kitasatosporales</taxon>
        <taxon>Streptomycetaceae</taxon>
        <taxon>Streptomyces</taxon>
    </lineage>
</organism>
<dbReference type="Pfam" id="PF05655">
    <property type="entry name" value="AvrD"/>
    <property type="match status" value="1"/>
</dbReference>
<dbReference type="InterPro" id="IPR008799">
    <property type="entry name" value="Pseudomon_AvrD"/>
</dbReference>
<dbReference type="RefSeq" id="WP_317776253.1">
    <property type="nucleotide sequence ID" value="NZ_JAWMAJ010000423.1"/>
</dbReference>
<protein>
    <submittedName>
        <fullName evidence="1">AvrD family protein</fullName>
    </submittedName>
</protein>
<evidence type="ECO:0000313" key="2">
    <source>
        <dbReference type="Proteomes" id="UP001187346"/>
    </source>
</evidence>
<evidence type="ECO:0000313" key="1">
    <source>
        <dbReference type="EMBL" id="MDV7224029.1"/>
    </source>
</evidence>
<keyword evidence="2" id="KW-1185">Reference proteome</keyword>
<dbReference type="Proteomes" id="UP001187346">
    <property type="component" value="Unassembled WGS sequence"/>
</dbReference>
<sequence>MAATSGTLRRETVDDYLGPGERRFFGKGYKRAEQRLTDIDLATGPEGKGFVRARASVGYPSDWSRKGQQDQAPHLSSIDALLLAGEVADLHLTHTLRLSPAERSAMRLRRIRIKAGRKPVEDALGDFPVEATITPLAVAAPPAFRVSAVDCRVGEMRVHCEVEHPEGRQRAAAGFWRHPDELLGPAVTRPYGAAHKTKSQGLSDLVVDVGRQRADAVFEVQCENPEGIRVHGLETYSQNSASVLDFFVVAIQLGQILLYETDQVDRAESNTLWMRQTVLEIAGPGEVRTGPSPVSAWLEEAELLTPADGTTWRTADIVAESRGMTVRCSVAHRLPGRAS</sequence>
<proteinExistence type="predicted"/>
<reference evidence="1 2" key="1">
    <citation type="submission" date="2023-10" db="EMBL/GenBank/DDBJ databases">
        <title>Characterization of rhizosphere-enriched actinobacteria from wheat plants lab-grown on chernevaya soil.</title>
        <authorList>
            <person name="Tikhonova E.N."/>
            <person name="Konopkin A."/>
            <person name="Kravchenko I.K."/>
        </authorList>
    </citation>
    <scope>NUCLEOTIDE SEQUENCE [LARGE SCALE GENOMIC DNA]</scope>
    <source>
        <strain evidence="1 2">RR29</strain>
    </source>
</reference>
<accession>A0ABU4FTW5</accession>
<comment type="caution">
    <text evidence="1">The sequence shown here is derived from an EMBL/GenBank/DDBJ whole genome shotgun (WGS) entry which is preliminary data.</text>
</comment>
<dbReference type="EMBL" id="JAWMAJ010000423">
    <property type="protein sequence ID" value="MDV7224029.1"/>
    <property type="molecule type" value="Genomic_DNA"/>
</dbReference>
<gene>
    <name evidence="1" type="ORF">R5A26_49750</name>
</gene>